<keyword evidence="2" id="KW-0812">Transmembrane</keyword>
<keyword evidence="2" id="KW-0472">Membrane</keyword>
<feature type="compositionally biased region" description="Basic and acidic residues" evidence="1">
    <location>
        <begin position="213"/>
        <end position="223"/>
    </location>
</feature>
<dbReference type="InterPro" id="IPR013783">
    <property type="entry name" value="Ig-like_fold"/>
</dbReference>
<sequence length="233" mass="26450">KTISLNILQSEDTEFHHPTTINCSFTVQSKSSILRTEVYWMIGDPREDYVYHPNPDYIHPDYKGKTRLVDGSNLLLEDFHGPDNTTFYCRVIIRKCLGDGNQIRTILEDGAGTCLRIRGNSTPIFPIVMGVAVVFLVIFIVLVICWIKTRGNKPPNSGDTFSETTEKTEDKKNVEEVELSPEQEKRKIIIRIPQQGEHLVYATVNHSSSSTLKKTESSPHPDTEVLYADLKKK</sequence>
<feature type="non-terminal residue" evidence="3">
    <location>
        <position position="1"/>
    </location>
</feature>
<evidence type="ECO:0000256" key="1">
    <source>
        <dbReference type="SAM" id="MobiDB-lite"/>
    </source>
</evidence>
<dbReference type="AlphaFoldDB" id="A0A2G9RU02"/>
<feature type="region of interest" description="Disordered" evidence="1">
    <location>
        <begin position="209"/>
        <end position="233"/>
    </location>
</feature>
<protein>
    <recommendedName>
        <fullName evidence="5">Ig-like domain-containing protein</fullName>
    </recommendedName>
</protein>
<feature type="compositionally biased region" description="Basic and acidic residues" evidence="1">
    <location>
        <begin position="164"/>
        <end position="175"/>
    </location>
</feature>
<dbReference type="Proteomes" id="UP000228934">
    <property type="component" value="Unassembled WGS sequence"/>
</dbReference>
<accession>A0A2G9RU02</accession>
<evidence type="ECO:0000313" key="4">
    <source>
        <dbReference type="Proteomes" id="UP000228934"/>
    </source>
</evidence>
<keyword evidence="4" id="KW-1185">Reference proteome</keyword>
<feature type="compositionally biased region" description="Polar residues" evidence="1">
    <location>
        <begin position="154"/>
        <end position="163"/>
    </location>
</feature>
<feature type="region of interest" description="Disordered" evidence="1">
    <location>
        <begin position="154"/>
        <end position="182"/>
    </location>
</feature>
<dbReference type="EMBL" id="KV930053">
    <property type="protein sequence ID" value="PIO31386.1"/>
    <property type="molecule type" value="Genomic_DNA"/>
</dbReference>
<evidence type="ECO:0000313" key="3">
    <source>
        <dbReference type="EMBL" id="PIO31386.1"/>
    </source>
</evidence>
<evidence type="ECO:0008006" key="5">
    <source>
        <dbReference type="Google" id="ProtNLM"/>
    </source>
</evidence>
<keyword evidence="2" id="KW-1133">Transmembrane helix</keyword>
<name>A0A2G9RU02_AQUCT</name>
<feature type="transmembrane region" description="Helical" evidence="2">
    <location>
        <begin position="124"/>
        <end position="147"/>
    </location>
</feature>
<proteinExistence type="predicted"/>
<reference evidence="4" key="1">
    <citation type="journal article" date="2017" name="Nat. Commun.">
        <title>The North American bullfrog draft genome provides insight into hormonal regulation of long noncoding RNA.</title>
        <authorList>
            <person name="Hammond S.A."/>
            <person name="Warren R.L."/>
            <person name="Vandervalk B.P."/>
            <person name="Kucuk E."/>
            <person name="Khan H."/>
            <person name="Gibb E.A."/>
            <person name="Pandoh P."/>
            <person name="Kirk H."/>
            <person name="Zhao Y."/>
            <person name="Jones M."/>
            <person name="Mungall A.J."/>
            <person name="Coope R."/>
            <person name="Pleasance S."/>
            <person name="Moore R.A."/>
            <person name="Holt R.A."/>
            <person name="Round J.M."/>
            <person name="Ohora S."/>
            <person name="Walle B.V."/>
            <person name="Veldhoen N."/>
            <person name="Helbing C.C."/>
            <person name="Birol I."/>
        </authorList>
    </citation>
    <scope>NUCLEOTIDE SEQUENCE [LARGE SCALE GENOMIC DNA]</scope>
</reference>
<dbReference type="Gene3D" id="2.60.40.10">
    <property type="entry name" value="Immunoglobulins"/>
    <property type="match status" value="1"/>
</dbReference>
<evidence type="ECO:0000256" key="2">
    <source>
        <dbReference type="SAM" id="Phobius"/>
    </source>
</evidence>
<gene>
    <name evidence="3" type="ORF">AB205_0201550</name>
</gene>
<organism evidence="3 4">
    <name type="scientific">Aquarana catesbeiana</name>
    <name type="common">American bullfrog</name>
    <name type="synonym">Rana catesbeiana</name>
    <dbReference type="NCBI Taxonomy" id="8400"/>
    <lineage>
        <taxon>Eukaryota</taxon>
        <taxon>Metazoa</taxon>
        <taxon>Chordata</taxon>
        <taxon>Craniata</taxon>
        <taxon>Vertebrata</taxon>
        <taxon>Euteleostomi</taxon>
        <taxon>Amphibia</taxon>
        <taxon>Batrachia</taxon>
        <taxon>Anura</taxon>
        <taxon>Neobatrachia</taxon>
        <taxon>Ranoidea</taxon>
        <taxon>Ranidae</taxon>
        <taxon>Aquarana</taxon>
    </lineage>
</organism>
<dbReference type="OrthoDB" id="6152887at2759"/>